<feature type="domain" description="Dipeptidylpeptidase IV N-terminal" evidence="4">
    <location>
        <begin position="172"/>
        <end position="476"/>
    </location>
</feature>
<evidence type="ECO:0000256" key="2">
    <source>
        <dbReference type="SAM" id="SignalP"/>
    </source>
</evidence>
<sequence length="780" mass="87763">MRRLPLIFLLAATGAFAADRAVPADPVTRADYERAAQLQDKYKGLALNVAEMPAWIGSTDMFWYRRSVEGGHDFVLVNAETQEKKPAFDHARLATALSSATGKTYNPRELPFRRIELTEKLDTVRFELDAARWECNLGSYVCSKEPAPDQSAKDPEDEGYDDTPKAINGDKTTKWSPDGKWEAFVENFNLCIRAKGETEKVFLSMDGSEGNYYAFDTITWAPDSKHLVAYRVRPGYKRLVHYVESSPADQLQPKYSAMVYPKAGDVLTLEQPVLFEVSPNKEMPVANDLFPNPYSISDPVWWKDSRGFTFEYNQRGHQLYRVIEVSSTNGEARTLIDERATTFVNYEPLTADQFDTGKIYRHDLEDGKEILWASERDGWEHLYLYDGQTGKVKNLITKGDWVVRAVDHVDDAKRQIYFEASGMEAGKDPYSMHPYRINFDGTGLTPLSTQEADHRLSFSPDGKYYVDLYSTLEVPPVLELHSTAGDKATATIEQADVRHLLESGWRPPDVFTAKGRDGKTDIWGVIYKPANFDPHKKYPVIEDIYAGPQGSFVPKDFGVYTQPLTELGFVVVQIDGMGTNNRSRAFHDVTWQNIKDAGFPDRILWHQAAAKQFPWYDITRVGIFGTSSGGQSAMGALLFHPEFYKVAVANSGCYDNRMDKIWWNEQWMGWPVGPQYAASSDVDNAHLLEGKLMLVVGEMDKNVDPSSTYQVVNALIKANKTFTLLTVPGGDHGAGGAYGQRALEDFFVHNLLGQETPDWNAPEPETPDKNKPDTATRTAK</sequence>
<keyword evidence="2" id="KW-0732">Signal</keyword>
<dbReference type="PANTHER" id="PTHR11731">
    <property type="entry name" value="PROTEASE FAMILY S9B,C DIPEPTIDYL-PEPTIDASE IV-RELATED"/>
    <property type="match status" value="1"/>
</dbReference>
<proteinExistence type="predicted"/>
<dbReference type="Gene3D" id="2.140.10.30">
    <property type="entry name" value="Dipeptidylpeptidase IV, N-terminal domain"/>
    <property type="match status" value="1"/>
</dbReference>
<dbReference type="Proteomes" id="UP000290253">
    <property type="component" value="Unassembled WGS sequence"/>
</dbReference>
<name>A0A4Q1SDA7_9BACT</name>
<feature type="region of interest" description="Disordered" evidence="1">
    <location>
        <begin position="144"/>
        <end position="172"/>
    </location>
</feature>
<dbReference type="SUPFAM" id="SSF82171">
    <property type="entry name" value="DPP6 N-terminal domain-like"/>
    <property type="match status" value="1"/>
</dbReference>
<dbReference type="Pfam" id="PF00930">
    <property type="entry name" value="DPPIV_N"/>
    <property type="match status" value="1"/>
</dbReference>
<evidence type="ECO:0000259" key="4">
    <source>
        <dbReference type="Pfam" id="PF00930"/>
    </source>
</evidence>
<dbReference type="InterPro" id="IPR029058">
    <property type="entry name" value="AB_hydrolase_fold"/>
</dbReference>
<dbReference type="GO" id="GO:0008236">
    <property type="term" value="F:serine-type peptidase activity"/>
    <property type="evidence" value="ECO:0007669"/>
    <property type="project" value="InterPro"/>
</dbReference>
<dbReference type="Pfam" id="PF00326">
    <property type="entry name" value="Peptidase_S9"/>
    <property type="match status" value="1"/>
</dbReference>
<evidence type="ECO:0000259" key="3">
    <source>
        <dbReference type="Pfam" id="PF00326"/>
    </source>
</evidence>
<dbReference type="PANTHER" id="PTHR11731:SF118">
    <property type="entry name" value="BLR1971 PROTEIN"/>
    <property type="match status" value="1"/>
</dbReference>
<dbReference type="InterPro" id="IPR050278">
    <property type="entry name" value="Serine_Prot_S9B/DPPIV"/>
</dbReference>
<dbReference type="EMBL" id="SDMK01000002">
    <property type="protein sequence ID" value="RXS95045.1"/>
    <property type="molecule type" value="Genomic_DNA"/>
</dbReference>
<dbReference type="RefSeq" id="WP_129208214.1">
    <property type="nucleotide sequence ID" value="NZ_BMGU01000003.1"/>
</dbReference>
<feature type="domain" description="Peptidase S9 prolyl oligopeptidase catalytic" evidence="3">
    <location>
        <begin position="559"/>
        <end position="749"/>
    </location>
</feature>
<keyword evidence="6" id="KW-1185">Reference proteome</keyword>
<dbReference type="GO" id="GO:0006508">
    <property type="term" value="P:proteolysis"/>
    <property type="evidence" value="ECO:0007669"/>
    <property type="project" value="InterPro"/>
</dbReference>
<feature type="signal peptide" evidence="2">
    <location>
        <begin position="1"/>
        <end position="17"/>
    </location>
</feature>
<dbReference type="Gene3D" id="3.40.50.1820">
    <property type="entry name" value="alpha/beta hydrolase"/>
    <property type="match status" value="1"/>
</dbReference>
<comment type="caution">
    <text evidence="5">The sequence shown here is derived from an EMBL/GenBank/DDBJ whole genome shotgun (WGS) entry which is preliminary data.</text>
</comment>
<reference evidence="5 6" key="1">
    <citation type="journal article" date="2016" name="Int. J. Syst. Evol. Microbiol.">
        <title>Acidipila dinghuensis sp. nov., an acidobacterium isolated from forest soil.</title>
        <authorList>
            <person name="Jiang Y.W."/>
            <person name="Wang J."/>
            <person name="Chen M.H."/>
            <person name="Lv Y.Y."/>
            <person name="Qiu L.H."/>
        </authorList>
    </citation>
    <scope>NUCLEOTIDE SEQUENCE [LARGE SCALE GENOMIC DNA]</scope>
    <source>
        <strain evidence="5 6">DHOF10</strain>
    </source>
</reference>
<evidence type="ECO:0000313" key="6">
    <source>
        <dbReference type="Proteomes" id="UP000290253"/>
    </source>
</evidence>
<dbReference type="InterPro" id="IPR002469">
    <property type="entry name" value="Peptidase_S9B_N"/>
</dbReference>
<evidence type="ECO:0000256" key="1">
    <source>
        <dbReference type="SAM" id="MobiDB-lite"/>
    </source>
</evidence>
<dbReference type="AlphaFoldDB" id="A0A4Q1SDA7"/>
<protein>
    <submittedName>
        <fullName evidence="5">S9 family peptidase</fullName>
    </submittedName>
</protein>
<dbReference type="OrthoDB" id="9812921at2"/>
<gene>
    <name evidence="5" type="ORF">ESZ00_10490</name>
</gene>
<dbReference type="InterPro" id="IPR001375">
    <property type="entry name" value="Peptidase_S9_cat"/>
</dbReference>
<organism evidence="5 6">
    <name type="scientific">Silvibacterium dinghuense</name>
    <dbReference type="NCBI Taxonomy" id="1560006"/>
    <lineage>
        <taxon>Bacteria</taxon>
        <taxon>Pseudomonadati</taxon>
        <taxon>Acidobacteriota</taxon>
        <taxon>Terriglobia</taxon>
        <taxon>Terriglobales</taxon>
        <taxon>Acidobacteriaceae</taxon>
        <taxon>Silvibacterium</taxon>
    </lineage>
</organism>
<dbReference type="SUPFAM" id="SSF53474">
    <property type="entry name" value="alpha/beta-Hydrolases"/>
    <property type="match status" value="1"/>
</dbReference>
<evidence type="ECO:0000313" key="5">
    <source>
        <dbReference type="EMBL" id="RXS95045.1"/>
    </source>
</evidence>
<feature type="region of interest" description="Disordered" evidence="1">
    <location>
        <begin position="754"/>
        <end position="780"/>
    </location>
</feature>
<accession>A0A4Q1SDA7</accession>
<feature type="chain" id="PRO_5020709483" evidence="2">
    <location>
        <begin position="18"/>
        <end position="780"/>
    </location>
</feature>